<proteinExistence type="predicted"/>
<comment type="caution">
    <text evidence="1">The sequence shown here is derived from an EMBL/GenBank/DDBJ whole genome shotgun (WGS) entry which is preliminary data.</text>
</comment>
<sequence length="97" mass="11640">MCNLRWFQQVYKLRMVVPMQVVQTEYLSLYQYGQLRGLSVNAIKLLIIQQRQIVQIYLQKPTFEGSTNQNIKLFNVLTVDLLFKKSAILYRYLDKYK</sequence>
<organism evidence="1 2">
    <name type="scientific">Aphis craccivora</name>
    <name type="common">Cowpea aphid</name>
    <dbReference type="NCBI Taxonomy" id="307492"/>
    <lineage>
        <taxon>Eukaryota</taxon>
        <taxon>Metazoa</taxon>
        <taxon>Ecdysozoa</taxon>
        <taxon>Arthropoda</taxon>
        <taxon>Hexapoda</taxon>
        <taxon>Insecta</taxon>
        <taxon>Pterygota</taxon>
        <taxon>Neoptera</taxon>
        <taxon>Paraneoptera</taxon>
        <taxon>Hemiptera</taxon>
        <taxon>Sternorrhyncha</taxon>
        <taxon>Aphidomorpha</taxon>
        <taxon>Aphidoidea</taxon>
        <taxon>Aphididae</taxon>
        <taxon>Aphidini</taxon>
        <taxon>Aphis</taxon>
        <taxon>Aphis</taxon>
    </lineage>
</organism>
<name>A0A6G0Z1Q5_APHCR</name>
<evidence type="ECO:0000313" key="2">
    <source>
        <dbReference type="Proteomes" id="UP000478052"/>
    </source>
</evidence>
<evidence type="ECO:0000313" key="1">
    <source>
        <dbReference type="EMBL" id="KAF0764233.1"/>
    </source>
</evidence>
<reference evidence="1 2" key="1">
    <citation type="submission" date="2019-08" db="EMBL/GenBank/DDBJ databases">
        <title>Whole genome of Aphis craccivora.</title>
        <authorList>
            <person name="Voronova N.V."/>
            <person name="Shulinski R.S."/>
            <person name="Bandarenka Y.V."/>
            <person name="Zhorov D.G."/>
            <person name="Warner D."/>
        </authorList>
    </citation>
    <scope>NUCLEOTIDE SEQUENCE [LARGE SCALE GENOMIC DNA]</scope>
    <source>
        <strain evidence="1">180601</strain>
        <tissue evidence="1">Whole Body</tissue>
    </source>
</reference>
<keyword evidence="2" id="KW-1185">Reference proteome</keyword>
<dbReference type="AlphaFoldDB" id="A0A6G0Z1Q5"/>
<keyword evidence="1" id="KW-0808">Transferase</keyword>
<keyword evidence="1" id="KW-0695">RNA-directed DNA polymerase</keyword>
<accession>A0A6G0Z1Q5</accession>
<dbReference type="Proteomes" id="UP000478052">
    <property type="component" value="Unassembled WGS sequence"/>
</dbReference>
<gene>
    <name evidence="1" type="ORF">FWK35_00008368</name>
</gene>
<protein>
    <submittedName>
        <fullName evidence="1">Reverse transcriptase domain-containing protein</fullName>
    </submittedName>
</protein>
<dbReference type="GO" id="GO:0003964">
    <property type="term" value="F:RNA-directed DNA polymerase activity"/>
    <property type="evidence" value="ECO:0007669"/>
    <property type="project" value="UniProtKB-KW"/>
</dbReference>
<dbReference type="EMBL" id="VUJU01001694">
    <property type="protein sequence ID" value="KAF0764233.1"/>
    <property type="molecule type" value="Genomic_DNA"/>
</dbReference>
<keyword evidence="1" id="KW-0548">Nucleotidyltransferase</keyword>